<dbReference type="EMBL" id="BDEQ01000001">
    <property type="protein sequence ID" value="GAT94330.1"/>
    <property type="molecule type" value="Genomic_DNA"/>
</dbReference>
<evidence type="ECO:0000256" key="2">
    <source>
        <dbReference type="SAM" id="MobiDB-lite"/>
    </source>
</evidence>
<keyword evidence="4" id="KW-0732">Signal</keyword>
<gene>
    <name evidence="5" type="ORF">CL6EHI_175040</name>
</gene>
<feature type="region of interest" description="Disordered" evidence="2">
    <location>
        <begin position="503"/>
        <end position="526"/>
    </location>
</feature>
<evidence type="ECO:0000256" key="4">
    <source>
        <dbReference type="SAM" id="SignalP"/>
    </source>
</evidence>
<dbReference type="VEuPathDB" id="AmoebaDB:EHI7A_022500"/>
<dbReference type="VEuPathDB" id="AmoebaDB:KM1_052350"/>
<keyword evidence="3" id="KW-1133">Transmembrane helix</keyword>
<feature type="coiled-coil region" evidence="1">
    <location>
        <begin position="447"/>
        <end position="474"/>
    </location>
</feature>
<sequence>MRIVLLILIGILLQFVTTSYSPILLSGDKMQTVILSPPFQQLVESPCHEGKHKGVIHVFKNTSARRVKLKLDFYNNPPNKLEVYLYTQNKCIIRTISKSHLAELRHVVQPHQTISVTIISRNEEKGLDNDSRIVMRVRSNQVIVKMPQNRGITCPDSTPLLGERYYQGNGQKWYRLKVNKGEERIITTCSSYTRMPVKIELFDNCGGKPIKYETMKCNNENGRVIRFKGKYDGNVFVHVTALPGMRKNKKIKSQVIRRGNGGKYIRRFYQMLDRYSIESFSDKNQMYNNECNKARVSNNMFLSDKINFIRTKKTLNKSSKRYKRSVWYKVFVPRRGTISVNTCSWQSTGSAHIEVLKDCKGESISVERAKCQNGRNERITIRGKNQSRWVYLRVEENDENDGGNVMVQINRIGANRQFRRRFFILRPFFRRRRFTLSPILWKRRNQKRQIKKNKNNKKIKKEDIKKELDKKKKQLVKDFEKSIQKKNQEIRNVTTSEKKELIKSSEHLNKTQTKEHPTKEIPKENNEIHSNNHSIIMILLGVVLVVLLGISSIIIVKLMKKKSNYQSIPL</sequence>
<feature type="transmembrane region" description="Helical" evidence="3">
    <location>
        <begin position="535"/>
        <end position="556"/>
    </location>
</feature>
<evidence type="ECO:0000313" key="6">
    <source>
        <dbReference type="Proteomes" id="UP000078387"/>
    </source>
</evidence>
<keyword evidence="1" id="KW-0175">Coiled coil</keyword>
<dbReference type="VEuPathDB" id="AmoebaDB:EHI_175040"/>
<dbReference type="AlphaFoldDB" id="A0A5K1U7A1"/>
<name>A0A5K1U7A1_ENTHI</name>
<dbReference type="OMA" id="CNTANGV"/>
<accession>A0A5K1U7A1</accession>
<organism evidence="5 6">
    <name type="scientific">Entamoeba histolytica</name>
    <dbReference type="NCBI Taxonomy" id="5759"/>
    <lineage>
        <taxon>Eukaryota</taxon>
        <taxon>Amoebozoa</taxon>
        <taxon>Evosea</taxon>
        <taxon>Archamoebae</taxon>
        <taxon>Mastigamoebida</taxon>
        <taxon>Entamoebidae</taxon>
        <taxon>Entamoeba</taxon>
    </lineage>
</organism>
<dbReference type="VEuPathDB" id="AmoebaDB:EHI8A_027710"/>
<feature type="chain" id="PRO_5023880762" evidence="4">
    <location>
        <begin position="19"/>
        <end position="570"/>
    </location>
</feature>
<comment type="caution">
    <text evidence="5">The sequence shown here is derived from an EMBL/GenBank/DDBJ whole genome shotgun (WGS) entry which is preliminary data.</text>
</comment>
<keyword evidence="3" id="KW-0472">Membrane</keyword>
<evidence type="ECO:0000256" key="1">
    <source>
        <dbReference type="SAM" id="Coils"/>
    </source>
</evidence>
<evidence type="ECO:0000313" key="5">
    <source>
        <dbReference type="EMBL" id="GAT94330.1"/>
    </source>
</evidence>
<proteinExistence type="predicted"/>
<keyword evidence="3" id="KW-0812">Transmembrane</keyword>
<feature type="signal peptide" evidence="4">
    <location>
        <begin position="1"/>
        <end position="18"/>
    </location>
</feature>
<reference evidence="5 6" key="1">
    <citation type="submission" date="2016-05" db="EMBL/GenBank/DDBJ databases">
        <title>First whole genome sequencing of Entamoeba histolytica HM1:IMSS-clone-6.</title>
        <authorList>
            <person name="Mukherjee Avik.K."/>
            <person name="Izumyama S."/>
            <person name="Nakada-Tsukui K."/>
            <person name="Nozaki T."/>
        </authorList>
    </citation>
    <scope>NUCLEOTIDE SEQUENCE [LARGE SCALE GENOMIC DNA]</scope>
    <source>
        <strain evidence="5 6">HM1:IMSS clone 6</strain>
    </source>
</reference>
<protein>
    <submittedName>
        <fullName evidence="5">Uncharacterized protein</fullName>
    </submittedName>
</protein>
<dbReference type="VEuPathDB" id="AmoebaDB:EHI5A_043030"/>
<evidence type="ECO:0000256" key="3">
    <source>
        <dbReference type="SAM" id="Phobius"/>
    </source>
</evidence>
<dbReference type="Proteomes" id="UP000078387">
    <property type="component" value="Unassembled WGS sequence"/>
</dbReference>